<dbReference type="EMBL" id="FOFB01000015">
    <property type="protein sequence ID" value="SEQ77674.1"/>
    <property type="molecule type" value="Genomic_DNA"/>
</dbReference>
<feature type="region of interest" description="Disordered" evidence="1">
    <location>
        <begin position="61"/>
        <end position="88"/>
    </location>
</feature>
<feature type="compositionally biased region" description="Low complexity" evidence="1">
    <location>
        <begin position="78"/>
        <end position="88"/>
    </location>
</feature>
<dbReference type="Proteomes" id="UP000199021">
    <property type="component" value="Unassembled WGS sequence"/>
</dbReference>
<sequence>MVDYRTRQARIVDYTDNAETEYFLARTQVQGDVEEAMILRTKQASPAADYQHYEATHLRPNTASVNSHPNCSRSMPNTSRLTLTTSSR</sequence>
<feature type="compositionally biased region" description="Polar residues" evidence="1">
    <location>
        <begin position="61"/>
        <end position="77"/>
    </location>
</feature>
<gene>
    <name evidence="2" type="ORF">SAMN05444359_115125</name>
</gene>
<protein>
    <submittedName>
        <fullName evidence="2">Uncharacterized protein</fullName>
    </submittedName>
</protein>
<dbReference type="AlphaFoldDB" id="A0A1H9ISY0"/>
<proteinExistence type="predicted"/>
<evidence type="ECO:0000313" key="2">
    <source>
        <dbReference type="EMBL" id="SEQ77674.1"/>
    </source>
</evidence>
<dbReference type="InParanoid" id="A0A1H9ISY0"/>
<evidence type="ECO:0000256" key="1">
    <source>
        <dbReference type="SAM" id="MobiDB-lite"/>
    </source>
</evidence>
<accession>A0A1H9ISY0</accession>
<evidence type="ECO:0000313" key="3">
    <source>
        <dbReference type="Proteomes" id="UP000199021"/>
    </source>
</evidence>
<organism evidence="2 3">
    <name type="scientific">Neolewinella agarilytica</name>
    <dbReference type="NCBI Taxonomy" id="478744"/>
    <lineage>
        <taxon>Bacteria</taxon>
        <taxon>Pseudomonadati</taxon>
        <taxon>Bacteroidota</taxon>
        <taxon>Saprospiria</taxon>
        <taxon>Saprospirales</taxon>
        <taxon>Lewinellaceae</taxon>
        <taxon>Neolewinella</taxon>
    </lineage>
</organism>
<reference evidence="3" key="1">
    <citation type="submission" date="2016-10" db="EMBL/GenBank/DDBJ databases">
        <authorList>
            <person name="Varghese N."/>
            <person name="Submissions S."/>
        </authorList>
    </citation>
    <scope>NUCLEOTIDE SEQUENCE [LARGE SCALE GENOMIC DNA]</scope>
    <source>
        <strain evidence="3">DSM 24740</strain>
    </source>
</reference>
<keyword evidence="3" id="KW-1185">Reference proteome</keyword>
<name>A0A1H9ISY0_9BACT</name>